<evidence type="ECO:0000256" key="2">
    <source>
        <dbReference type="ARBA" id="ARBA00004479"/>
    </source>
</evidence>
<evidence type="ECO:0000256" key="6">
    <source>
        <dbReference type="ARBA" id="ARBA00022692"/>
    </source>
</evidence>
<evidence type="ECO:0000256" key="9">
    <source>
        <dbReference type="ARBA" id="ARBA00022741"/>
    </source>
</evidence>
<dbReference type="EMBL" id="KK784899">
    <property type="protein sequence ID" value="KDO66581.1"/>
    <property type="molecule type" value="Genomic_DNA"/>
</dbReference>
<name>A0A067FTN8_CITSI</name>
<dbReference type="SUPFAM" id="SSF52058">
    <property type="entry name" value="L domain-like"/>
    <property type="match status" value="1"/>
</dbReference>
<keyword evidence="14" id="KW-0675">Receptor</keyword>
<feature type="chain" id="PRO_5001637455" description="Protein kinase domain-containing protein" evidence="18">
    <location>
        <begin position="28"/>
        <end position="1014"/>
    </location>
</feature>
<dbReference type="InterPro" id="IPR013210">
    <property type="entry name" value="LRR_N_plant-typ"/>
</dbReference>
<feature type="transmembrane region" description="Helical" evidence="17">
    <location>
        <begin position="635"/>
        <end position="657"/>
    </location>
</feature>
<dbReference type="FunFam" id="1.10.510.10:FF:000365">
    <property type="entry name" value="Leucine-rich repeat receptor-like serine/threonine-protein kinase At1g17230"/>
    <property type="match status" value="1"/>
</dbReference>
<dbReference type="FunFam" id="3.80.10.10:FF:000221">
    <property type="entry name" value="Leucine-rich repeat receptor-like protein kinase PXL1"/>
    <property type="match status" value="1"/>
</dbReference>
<dbReference type="Gene3D" id="3.80.10.10">
    <property type="entry name" value="Ribonuclease Inhibitor"/>
    <property type="match status" value="4"/>
</dbReference>
<dbReference type="InterPro" id="IPR003591">
    <property type="entry name" value="Leu-rich_rpt_typical-subtyp"/>
</dbReference>
<keyword evidence="11 16" id="KW-0067">ATP-binding</keyword>
<evidence type="ECO:0000256" key="15">
    <source>
        <dbReference type="ARBA" id="ARBA00023180"/>
    </source>
</evidence>
<dbReference type="InterPro" id="IPR011009">
    <property type="entry name" value="Kinase-like_dom_sf"/>
</dbReference>
<comment type="subcellular location">
    <subcellularLocation>
        <location evidence="1">Cell membrane</location>
        <topology evidence="1">Single-pass membrane protein</topology>
    </subcellularLocation>
    <subcellularLocation>
        <location evidence="2">Membrane</location>
        <topology evidence="2">Single-pass type I membrane protein</topology>
    </subcellularLocation>
</comment>
<dbReference type="Pfam" id="PF00069">
    <property type="entry name" value="Pkinase"/>
    <property type="match status" value="1"/>
</dbReference>
<dbReference type="PROSITE" id="PS00108">
    <property type="entry name" value="PROTEIN_KINASE_ST"/>
    <property type="match status" value="1"/>
</dbReference>
<organism evidence="20 21">
    <name type="scientific">Citrus sinensis</name>
    <name type="common">Sweet orange</name>
    <name type="synonym">Citrus aurantium var. sinensis</name>
    <dbReference type="NCBI Taxonomy" id="2711"/>
    <lineage>
        <taxon>Eukaryota</taxon>
        <taxon>Viridiplantae</taxon>
        <taxon>Streptophyta</taxon>
        <taxon>Embryophyta</taxon>
        <taxon>Tracheophyta</taxon>
        <taxon>Spermatophyta</taxon>
        <taxon>Magnoliopsida</taxon>
        <taxon>eudicotyledons</taxon>
        <taxon>Gunneridae</taxon>
        <taxon>Pentapetalae</taxon>
        <taxon>rosids</taxon>
        <taxon>malvids</taxon>
        <taxon>Sapindales</taxon>
        <taxon>Rutaceae</taxon>
        <taxon>Aurantioideae</taxon>
        <taxon>Citrus</taxon>
    </lineage>
</organism>
<dbReference type="Proteomes" id="UP000027120">
    <property type="component" value="Unassembled WGS sequence"/>
</dbReference>
<dbReference type="SMART" id="SM00369">
    <property type="entry name" value="LRR_TYP"/>
    <property type="match status" value="6"/>
</dbReference>
<dbReference type="SUPFAM" id="SSF52047">
    <property type="entry name" value="RNI-like"/>
    <property type="match status" value="1"/>
</dbReference>
<evidence type="ECO:0000259" key="19">
    <source>
        <dbReference type="PROSITE" id="PS50011"/>
    </source>
</evidence>
<gene>
    <name evidence="20" type="ORF">CISIN_1g001778mg</name>
</gene>
<dbReference type="Pfam" id="PF00560">
    <property type="entry name" value="LRR_1"/>
    <property type="match status" value="6"/>
</dbReference>
<evidence type="ECO:0000256" key="5">
    <source>
        <dbReference type="ARBA" id="ARBA00022679"/>
    </source>
</evidence>
<evidence type="ECO:0000256" key="17">
    <source>
        <dbReference type="SAM" id="Phobius"/>
    </source>
</evidence>
<dbReference type="GO" id="GO:0004672">
    <property type="term" value="F:protein kinase activity"/>
    <property type="evidence" value="ECO:0007669"/>
    <property type="project" value="InterPro"/>
</dbReference>
<dbReference type="SMART" id="SM00220">
    <property type="entry name" value="S_TKc"/>
    <property type="match status" value="1"/>
</dbReference>
<keyword evidence="7 18" id="KW-0732">Signal</keyword>
<keyword evidence="9 16" id="KW-0547">Nucleotide-binding</keyword>
<evidence type="ECO:0000313" key="21">
    <source>
        <dbReference type="Proteomes" id="UP000027120"/>
    </source>
</evidence>
<dbReference type="InterPro" id="IPR055414">
    <property type="entry name" value="LRR_R13L4/SHOC2-like"/>
</dbReference>
<dbReference type="InterPro" id="IPR000719">
    <property type="entry name" value="Prot_kinase_dom"/>
</dbReference>
<keyword evidence="15" id="KW-0325">Glycoprotein</keyword>
<dbReference type="PROSITE" id="PS00107">
    <property type="entry name" value="PROTEIN_KINASE_ATP"/>
    <property type="match status" value="1"/>
</dbReference>
<dbReference type="PROSITE" id="PS50011">
    <property type="entry name" value="PROTEIN_KINASE_DOM"/>
    <property type="match status" value="1"/>
</dbReference>
<dbReference type="Pfam" id="PF08263">
    <property type="entry name" value="LRRNT_2"/>
    <property type="match status" value="1"/>
</dbReference>
<comment type="similarity">
    <text evidence="3">Belongs to the protein kinase superfamily. Ser/Thr protein kinase family.</text>
</comment>
<proteinExistence type="inferred from homology"/>
<keyword evidence="13 17" id="KW-0472">Membrane</keyword>
<dbReference type="FunFam" id="3.80.10.10:FF:001670">
    <property type="entry name" value="Putative leucine-rich repeat receptor-like protein kinase family protein"/>
    <property type="match status" value="1"/>
</dbReference>
<sequence length="1014" mass="112951">MSKTAPTTSLQILLSTLLLFFFGRANSQLYDREHAVLLKLKQHWQNPPPISHWATTNSSHCTWPEIACTDGSVTELHLTNMNMNGTFPPFICDLRNLTILDLQFNYIISQFPRVLYNCSKLEYLDLSQNYFIGPIPEDIDRLSRLKFLYLTANNMSGKIPASIGRLTELRQLNLVVNQFNGSIPAEIGNLQNLEALELAYNTEFSPSSLPSNFTQLKKLKKLWMASTNLIGEIPETIGDMLALEFLDLSINNFTGSIPSSVFKLKNLSKVYLYSNSLSGEIPQAVESLNLKVIDLSANNLTGAIPNDFGKLENLLNLSLMFNQLSGEIPEGIGLLPSLKDVRLFNNMLSGALPPDFGRYSPLEYFEVSVNNLTGSLPEHLCAGGKLAGIAAQDNNLSGELPESLGNCSSLLMVKIYNNSFTGNIPAGLWTGFNLSMVLISDNLFTGELPDKMSGNLSRLEISNNRFSGKIPTGVSSSKNLVVFQASNNLFNGTIPGELTALPSLTTLLLDQNQLSGSLPLDIISWKSLTALNLSRNQLSGEIPEKIGFLPVLQDLDLSENQFSGKIPPQIGRLMLTSLNLSSNRLTGEIPSQFENRAYASSFLNNPGLCASSSNVNLKSCFFVPRKSRKGSSQHVAVIIVSVIAVFLVALLSFFYMIRIYQKRKDELTSTETTSFHRLNFRDSDILPKLTESNVIGSGGSGKVYRVPINHTAEVVAVKKIWNDRKLDQKHEKEFLAEVQILSTIRHLNIVKLLCCISSENLKLLVYEYMEKRSLDQWLHKKNRSSLSGRARDEVLSWRRRMQIAVGAAQGLCYMHHDCSPTIVHRDLKSSNILLDYNFNAKIADFGVAKILIKEEGEFAAMSTVVGSCGYIAPEYARTRKVNEKTDIYSFGVILLELTTGKEANNGDEHTCLAQWAWRHIQEGKPIVDALDKEIDEPCFLEEMIRVFKLGVICTSMLPTERPNMRMVLQILLNNPIFPTEKNGGRKYDHVTPLLTDSKREKMSESDDACLVSLV</sequence>
<dbReference type="GO" id="GO:0005524">
    <property type="term" value="F:ATP binding"/>
    <property type="evidence" value="ECO:0007669"/>
    <property type="project" value="UniProtKB-UniRule"/>
</dbReference>
<evidence type="ECO:0000256" key="11">
    <source>
        <dbReference type="ARBA" id="ARBA00022840"/>
    </source>
</evidence>
<dbReference type="GO" id="GO:0005886">
    <property type="term" value="C:plasma membrane"/>
    <property type="evidence" value="ECO:0007669"/>
    <property type="project" value="UniProtKB-SubCell"/>
</dbReference>
<dbReference type="InterPro" id="IPR032675">
    <property type="entry name" value="LRR_dom_sf"/>
</dbReference>
<dbReference type="Gene3D" id="3.30.200.20">
    <property type="entry name" value="Phosphorylase Kinase, domain 1"/>
    <property type="match status" value="1"/>
</dbReference>
<dbReference type="PANTHER" id="PTHR27000">
    <property type="entry name" value="LEUCINE-RICH REPEAT RECEPTOR-LIKE PROTEIN KINASE FAMILY PROTEIN-RELATED"/>
    <property type="match status" value="1"/>
</dbReference>
<dbReference type="FunFam" id="3.80.10.10:FF:000642">
    <property type="entry name" value="Leucine-rich receptor-like protein kinase family protein"/>
    <property type="match status" value="1"/>
</dbReference>
<evidence type="ECO:0000256" key="4">
    <source>
        <dbReference type="ARBA" id="ARBA00022614"/>
    </source>
</evidence>
<evidence type="ECO:0000256" key="7">
    <source>
        <dbReference type="ARBA" id="ARBA00022729"/>
    </source>
</evidence>
<evidence type="ECO:0000256" key="3">
    <source>
        <dbReference type="ARBA" id="ARBA00008684"/>
    </source>
</evidence>
<feature type="domain" description="Protein kinase" evidence="19">
    <location>
        <begin position="689"/>
        <end position="977"/>
    </location>
</feature>
<evidence type="ECO:0000256" key="13">
    <source>
        <dbReference type="ARBA" id="ARBA00023136"/>
    </source>
</evidence>
<evidence type="ECO:0000256" key="12">
    <source>
        <dbReference type="ARBA" id="ARBA00022989"/>
    </source>
</evidence>
<evidence type="ECO:0000256" key="10">
    <source>
        <dbReference type="ARBA" id="ARBA00022777"/>
    </source>
</evidence>
<evidence type="ECO:0000256" key="1">
    <source>
        <dbReference type="ARBA" id="ARBA00004162"/>
    </source>
</evidence>
<keyword evidence="4" id="KW-0433">Leucine-rich repeat</keyword>
<evidence type="ECO:0000313" key="20">
    <source>
        <dbReference type="EMBL" id="KDO66581.1"/>
    </source>
</evidence>
<evidence type="ECO:0000256" key="18">
    <source>
        <dbReference type="SAM" id="SignalP"/>
    </source>
</evidence>
<feature type="binding site" evidence="16">
    <location>
        <position position="719"/>
    </location>
    <ligand>
        <name>ATP</name>
        <dbReference type="ChEBI" id="CHEBI:30616"/>
    </ligand>
</feature>
<keyword evidence="6 17" id="KW-0812">Transmembrane</keyword>
<dbReference type="Pfam" id="PF23598">
    <property type="entry name" value="LRR_14"/>
    <property type="match status" value="1"/>
</dbReference>
<keyword evidence="8" id="KW-0677">Repeat</keyword>
<keyword evidence="21" id="KW-1185">Reference proteome</keyword>
<feature type="signal peptide" evidence="18">
    <location>
        <begin position="1"/>
        <end position="27"/>
    </location>
</feature>
<reference evidence="20 21" key="1">
    <citation type="submission" date="2014-04" db="EMBL/GenBank/DDBJ databases">
        <authorList>
            <consortium name="International Citrus Genome Consortium"/>
            <person name="Gmitter F."/>
            <person name="Chen C."/>
            <person name="Farmerie W."/>
            <person name="Harkins T."/>
            <person name="Desany B."/>
            <person name="Mohiuddin M."/>
            <person name="Kodira C."/>
            <person name="Borodovsky M."/>
            <person name="Lomsadze A."/>
            <person name="Burns P."/>
            <person name="Jenkins J."/>
            <person name="Prochnik S."/>
            <person name="Shu S."/>
            <person name="Chapman J."/>
            <person name="Pitluck S."/>
            <person name="Schmutz J."/>
            <person name="Rokhsar D."/>
        </authorList>
    </citation>
    <scope>NUCLEOTIDE SEQUENCE</scope>
</reference>
<dbReference type="eggNOG" id="ENOG502QQPF">
    <property type="taxonomic scope" value="Eukaryota"/>
</dbReference>
<accession>A0A067FTN8</accession>
<dbReference type="SMR" id="A0A067FTN8"/>
<dbReference type="InterPro" id="IPR017441">
    <property type="entry name" value="Protein_kinase_ATP_BS"/>
</dbReference>
<dbReference type="InterPro" id="IPR001611">
    <property type="entry name" value="Leu-rich_rpt"/>
</dbReference>
<protein>
    <recommendedName>
        <fullName evidence="19">Protein kinase domain-containing protein</fullName>
    </recommendedName>
</protein>
<dbReference type="PANTHER" id="PTHR27000:SF529">
    <property type="entry name" value="RECEPTOR-LIKE PROTEIN KINASE 5"/>
    <property type="match status" value="1"/>
</dbReference>
<evidence type="ECO:0000256" key="14">
    <source>
        <dbReference type="ARBA" id="ARBA00023170"/>
    </source>
</evidence>
<evidence type="ECO:0000256" key="8">
    <source>
        <dbReference type="ARBA" id="ARBA00022737"/>
    </source>
</evidence>
<keyword evidence="5" id="KW-0808">Transferase</keyword>
<keyword evidence="10" id="KW-0418">Kinase</keyword>
<dbReference type="FunFam" id="3.30.200.20:FF:000666">
    <property type="entry name" value="Kinase family with leucine-rich repeat domain-containing protein"/>
    <property type="match status" value="1"/>
</dbReference>
<dbReference type="FunFam" id="3.80.10.10:FF:000824">
    <property type="entry name" value="Receptor-like protein kinase HSL1 isoform A"/>
    <property type="match status" value="1"/>
</dbReference>
<dbReference type="PaxDb" id="2711-XP_006475586.1"/>
<dbReference type="AlphaFoldDB" id="A0A067FTN8"/>
<dbReference type="Gene3D" id="1.10.510.10">
    <property type="entry name" value="Transferase(Phosphotransferase) domain 1"/>
    <property type="match status" value="1"/>
</dbReference>
<evidence type="ECO:0000256" key="16">
    <source>
        <dbReference type="PROSITE-ProRule" id="PRU10141"/>
    </source>
</evidence>
<keyword evidence="12 17" id="KW-1133">Transmembrane helix</keyword>
<dbReference type="InterPro" id="IPR008271">
    <property type="entry name" value="Ser/Thr_kinase_AS"/>
</dbReference>
<dbReference type="SUPFAM" id="SSF56112">
    <property type="entry name" value="Protein kinase-like (PK-like)"/>
    <property type="match status" value="1"/>
</dbReference>